<keyword evidence="14" id="KW-0482">Metalloprotease</keyword>
<feature type="binding site" evidence="12">
    <location>
        <position position="375"/>
    </location>
    <ligand>
        <name>Zn(2+)</name>
        <dbReference type="ChEBI" id="CHEBI:29105"/>
        <label>2</label>
        <note>catalytic</note>
    </ligand>
</feature>
<evidence type="ECO:0000313" key="16">
    <source>
        <dbReference type="RefSeq" id="XP_027204181.1"/>
    </source>
</evidence>
<keyword evidence="14" id="KW-0378">Hydrolase</keyword>
<evidence type="ECO:0000256" key="6">
    <source>
        <dbReference type="PIRSR" id="PIRSR601548-10"/>
    </source>
</evidence>
<dbReference type="GO" id="GO:0006508">
    <property type="term" value="P:proteolysis"/>
    <property type="evidence" value="ECO:0007669"/>
    <property type="project" value="UniProtKB-KW"/>
</dbReference>
<dbReference type="KEGG" id="dpte:113797912"/>
<comment type="cofactor">
    <cofactor evidence="14">
        <name>Zn(2+)</name>
        <dbReference type="ChEBI" id="CHEBI:29105"/>
    </cofactor>
    <text evidence="14">Binds 1 zinc ion per subunit.</text>
</comment>
<comment type="caution">
    <text evidence="13">Lacks conserved residue(s) required for the propagation of feature annotation.</text>
</comment>
<dbReference type="AlphaFoldDB" id="A0A6P6YHA3"/>
<evidence type="ECO:0000256" key="7">
    <source>
        <dbReference type="PIRSR" id="PIRSR601548-11"/>
    </source>
</evidence>
<evidence type="ECO:0000256" key="2">
    <source>
        <dbReference type="ARBA" id="ARBA00022729"/>
    </source>
</evidence>
<evidence type="ECO:0000256" key="1">
    <source>
        <dbReference type="ARBA" id="ARBA00008139"/>
    </source>
</evidence>
<evidence type="ECO:0000256" key="13">
    <source>
        <dbReference type="PROSITE-ProRule" id="PRU01355"/>
    </source>
</evidence>
<reference evidence="16" key="1">
    <citation type="submission" date="2025-08" db="UniProtKB">
        <authorList>
            <consortium name="RefSeq"/>
        </authorList>
    </citation>
    <scope>IDENTIFICATION</scope>
    <source>
        <strain evidence="16">Airmid</strain>
    </source>
</reference>
<feature type="active site" description="Proton acceptor 2" evidence="7">
    <location>
        <position position="372"/>
    </location>
</feature>
<keyword evidence="15" id="KW-1185">Reference proteome</keyword>
<keyword evidence="14" id="KW-0121">Carboxypeptidase</keyword>
<dbReference type="GO" id="GO:0046872">
    <property type="term" value="F:metal ion binding"/>
    <property type="evidence" value="ECO:0007669"/>
    <property type="project" value="UniProtKB-KW"/>
</dbReference>
<dbReference type="GO" id="GO:0008237">
    <property type="term" value="F:metallopeptidase activity"/>
    <property type="evidence" value="ECO:0007669"/>
    <property type="project" value="UniProtKB-KW"/>
</dbReference>
<feature type="glycosylation site" description="N-linked (GlcNAc...) asparagine" evidence="6">
    <location>
        <position position="56"/>
    </location>
</feature>
<protein>
    <recommendedName>
        <fullName evidence="14">Angiotensin-converting enzyme</fullName>
        <ecNumber evidence="14">3.4.-.-</ecNumber>
    </recommendedName>
</protein>
<proteinExistence type="inferred from homology"/>
<dbReference type="OrthoDB" id="10029630at2759"/>
<name>A0A6P6YHA3_DERPT</name>
<dbReference type="Proteomes" id="UP000515146">
    <property type="component" value="Unplaced"/>
</dbReference>
<evidence type="ECO:0000256" key="14">
    <source>
        <dbReference type="RuleBase" id="RU361144"/>
    </source>
</evidence>
<dbReference type="GO" id="GO:0004180">
    <property type="term" value="F:carboxypeptidase activity"/>
    <property type="evidence" value="ECO:0007669"/>
    <property type="project" value="UniProtKB-KW"/>
</dbReference>
<dbReference type="PROSITE" id="PS52011">
    <property type="entry name" value="PEPTIDASE_M2"/>
    <property type="match status" value="1"/>
</dbReference>
<dbReference type="InterPro" id="IPR001548">
    <property type="entry name" value="Peptidase_M2"/>
</dbReference>
<feature type="disulfide bond" evidence="10">
    <location>
        <begin position="529"/>
        <end position="541"/>
    </location>
</feature>
<dbReference type="RefSeq" id="XP_027204181.1">
    <property type="nucleotide sequence ID" value="XM_027348380.1"/>
</dbReference>
<keyword evidence="9 14" id="KW-0479">Metal-binding</keyword>
<keyword evidence="4 6" id="KW-0325">Glycoprotein</keyword>
<feature type="binding site" evidence="12">
    <location>
        <position position="399"/>
    </location>
    <ligand>
        <name>Zn(2+)</name>
        <dbReference type="ChEBI" id="CHEBI:29105"/>
        <label>2</label>
        <note>catalytic</note>
    </ligand>
</feature>
<keyword evidence="2" id="KW-0732">Signal</keyword>
<evidence type="ECO:0000256" key="12">
    <source>
        <dbReference type="PIRSR" id="PIRSR601548-8"/>
    </source>
</evidence>
<dbReference type="PANTHER" id="PTHR10514:SF27">
    <property type="entry name" value="ANGIOTENSIN-CONVERTING ENZYME"/>
    <property type="match status" value="1"/>
</dbReference>
<dbReference type="EC" id="3.4.-.-" evidence="14"/>
<feature type="binding site" evidence="12">
    <location>
        <position position="371"/>
    </location>
    <ligand>
        <name>Zn(2+)</name>
        <dbReference type="ChEBI" id="CHEBI:29105"/>
        <label>2</label>
        <note>catalytic</note>
    </ligand>
</feature>
<keyword evidence="14" id="KW-0645">Protease</keyword>
<dbReference type="Pfam" id="PF01401">
    <property type="entry name" value="Peptidase_M2"/>
    <property type="match status" value="1"/>
</dbReference>
<dbReference type="OMA" id="KMCTEAN"/>
<feature type="binding site" evidence="9">
    <location>
        <position position="371"/>
    </location>
    <ligand>
        <name>Zn(2+)</name>
        <dbReference type="ChEBI" id="CHEBI:29105"/>
        <label>1</label>
        <note>catalytic</note>
    </ligand>
</feature>
<feature type="binding site" evidence="9">
    <location>
        <position position="375"/>
    </location>
    <ligand>
        <name>Zn(2+)</name>
        <dbReference type="ChEBI" id="CHEBI:29105"/>
        <label>1</label>
        <note>catalytic</note>
    </ligand>
</feature>
<keyword evidence="3 10" id="KW-1015">Disulfide bond</keyword>
<feature type="active site" description="Proton donor 1" evidence="5">
    <location>
        <position position="504"/>
    </location>
</feature>
<dbReference type="PRINTS" id="PR00791">
    <property type="entry name" value="PEPDIPTASEA"/>
</dbReference>
<dbReference type="GO" id="GO:0008241">
    <property type="term" value="F:peptidyl-dipeptidase activity"/>
    <property type="evidence" value="ECO:0007669"/>
    <property type="project" value="InterPro"/>
</dbReference>
<feature type="binding site" evidence="9">
    <location>
        <position position="399"/>
    </location>
    <ligand>
        <name>Zn(2+)</name>
        <dbReference type="ChEBI" id="CHEBI:29105"/>
        <label>1</label>
        <note>catalytic</note>
    </ligand>
</feature>
<evidence type="ECO:0000256" key="10">
    <source>
        <dbReference type="PIRSR" id="PIRSR601548-4"/>
    </source>
</evidence>
<feature type="glycosylation site" description="N-linked (GlcNAc...) asparagine" evidence="11">
    <location>
        <position position="94"/>
    </location>
</feature>
<dbReference type="CDD" id="cd06461">
    <property type="entry name" value="M2_ACE"/>
    <property type="match status" value="1"/>
</dbReference>
<evidence type="ECO:0000256" key="9">
    <source>
        <dbReference type="PIRSR" id="PIRSR601548-3"/>
    </source>
</evidence>
<dbReference type="PANTHER" id="PTHR10514">
    <property type="entry name" value="ANGIOTENSIN-CONVERTING ENZYME"/>
    <property type="match status" value="1"/>
</dbReference>
<evidence type="ECO:0000256" key="8">
    <source>
        <dbReference type="PIRSR" id="PIRSR601548-2"/>
    </source>
</evidence>
<organism evidence="15 16">
    <name type="scientific">Dermatophagoides pteronyssinus</name>
    <name type="common">European house dust mite</name>
    <dbReference type="NCBI Taxonomy" id="6956"/>
    <lineage>
        <taxon>Eukaryota</taxon>
        <taxon>Metazoa</taxon>
        <taxon>Ecdysozoa</taxon>
        <taxon>Arthropoda</taxon>
        <taxon>Chelicerata</taxon>
        <taxon>Arachnida</taxon>
        <taxon>Acari</taxon>
        <taxon>Acariformes</taxon>
        <taxon>Sarcoptiformes</taxon>
        <taxon>Astigmata</taxon>
        <taxon>Psoroptidia</taxon>
        <taxon>Analgoidea</taxon>
        <taxon>Pyroglyphidae</taxon>
        <taxon>Dermatophagoidinae</taxon>
        <taxon>Dermatophagoides</taxon>
    </lineage>
</organism>
<feature type="active site" description="Proton donor 2" evidence="7">
    <location>
        <position position="504"/>
    </location>
</feature>
<feature type="binding site" evidence="8">
    <location>
        <position position="513"/>
    </location>
    <ligand>
        <name>chloride</name>
        <dbReference type="ChEBI" id="CHEBI:17996"/>
        <label>1</label>
    </ligand>
</feature>
<dbReference type="GO" id="GO:0005886">
    <property type="term" value="C:plasma membrane"/>
    <property type="evidence" value="ECO:0007669"/>
    <property type="project" value="TreeGrafter"/>
</dbReference>
<evidence type="ECO:0000256" key="11">
    <source>
        <dbReference type="PIRSR" id="PIRSR601548-5"/>
    </source>
</evidence>
<sequence length="645" mass="76459">MWPSFLATFSWILLFGYMIILSKSEVNYDEILHEENEKIRIERQKSIKAQWNLESNITDYNEELVTKASKEYDHFRKQQYNSIKQYLTDEHKQNMTKNQRRQFERLGFLGFSILDENEGIEFKNIQIQMEKIYSGATINTELQTNLTLEPDLTEIFATSTNESLLKDIWIKWRDVTGKKMRKHFVDYVYLGNKAAKSLGYNSIDDVWMFDWEKDSIKQEVERLLNDLMNLYEKIHAYVRFHLAQNYNQSMPNDGTIPAHLLGNMWGQTWSNLLSTIPTMQLKPNLPSLDSEINEKLQNWTVKQMFQMSEKFFNSLGMENMTRQFWEQSIIEKRNDVEMVCHASAWDMFQMHDFRIKQCTRKTLEDLVTIHHEMGHIQYYMNYENKPAVYREGANPGFHEAIGDLMSLSVITPVHLAKVGLLNRSQIEQNLDDLNLNYQLRMAMDKIAFLPFSFIIDKWRWDVFNDDKLTNHMNRHWWELRLKYQGISPPIKRSEKDFDPGSKYHIPAGVEYVRYFVSHILQFQFYKHLCQNVTKMDKLYQCDFYENKMAGKQLIEMLQKGSSDHWENILKDFIGTSEMSTDAIYEYFAPLNRTLSDFIMNNKISVGWNAKVDDYFIEEENSSGSTPSITMNIFILTLISIFIMIS</sequence>
<feature type="glycosylation site" description="N-linked (GlcNAc...) (complex) asparagine" evidence="6">
    <location>
        <position position="94"/>
    </location>
</feature>
<evidence type="ECO:0000256" key="5">
    <source>
        <dbReference type="PIRSR" id="PIRSR601548-1"/>
    </source>
</evidence>
<keyword evidence="9 14" id="KW-0862">Zinc</keyword>
<evidence type="ECO:0000256" key="4">
    <source>
        <dbReference type="ARBA" id="ARBA00023180"/>
    </source>
</evidence>
<evidence type="ECO:0000313" key="15">
    <source>
        <dbReference type="Proteomes" id="UP000515146"/>
    </source>
</evidence>
<evidence type="ECO:0000256" key="3">
    <source>
        <dbReference type="ARBA" id="ARBA00023157"/>
    </source>
</evidence>
<feature type="active site" description="Proton acceptor 1" evidence="5">
    <location>
        <position position="372"/>
    </location>
</feature>
<comment type="similarity">
    <text evidence="1 13 14">Belongs to the peptidase M2 family.</text>
</comment>
<dbReference type="FunCoup" id="A0A6P6YHA3">
    <property type="interactions" value="46"/>
</dbReference>
<dbReference type="SUPFAM" id="SSF55486">
    <property type="entry name" value="Metalloproteases ('zincins'), catalytic domain"/>
    <property type="match status" value="1"/>
</dbReference>
<gene>
    <name evidence="16" type="primary">LOC113797912</name>
</gene>
<feature type="disulfide bond" evidence="10 13">
    <location>
        <begin position="340"/>
        <end position="358"/>
    </location>
</feature>
<accession>A0A6P6YHA3</accession>
<dbReference type="InParanoid" id="A0A6P6YHA3"/>